<feature type="compositionally biased region" description="Low complexity" evidence="2">
    <location>
        <begin position="278"/>
        <end position="288"/>
    </location>
</feature>
<dbReference type="PANTHER" id="PTHR46584:SF1">
    <property type="entry name" value="HMG DOMAIN-CONTAINING PROTEIN 4"/>
    <property type="match status" value="1"/>
</dbReference>
<dbReference type="OrthoDB" id="4777606at2759"/>
<feature type="region of interest" description="Disordered" evidence="2">
    <location>
        <begin position="321"/>
        <end position="421"/>
    </location>
</feature>
<feature type="compositionally biased region" description="Basic and acidic residues" evidence="2">
    <location>
        <begin position="402"/>
        <end position="420"/>
    </location>
</feature>
<dbReference type="RefSeq" id="XP_055885198.1">
    <property type="nucleotide sequence ID" value="XM_056029223.1"/>
</dbReference>
<evidence type="ECO:0000313" key="5">
    <source>
        <dbReference type="RefSeq" id="XP_055885198.1"/>
    </source>
</evidence>
<dbReference type="Pfam" id="PF00505">
    <property type="entry name" value="HMG_box"/>
    <property type="match status" value="1"/>
</dbReference>
<feature type="compositionally biased region" description="Basic residues" evidence="2">
    <location>
        <begin position="390"/>
        <end position="401"/>
    </location>
</feature>
<dbReference type="Gene3D" id="1.10.30.10">
    <property type="entry name" value="High mobility group box domain"/>
    <property type="match status" value="1"/>
</dbReference>
<accession>A0A9W3ADI4</accession>
<feature type="compositionally biased region" description="Basic and acidic residues" evidence="2">
    <location>
        <begin position="124"/>
        <end position="137"/>
    </location>
</feature>
<keyword evidence="1" id="KW-0539">Nucleus</keyword>
<reference evidence="5 6" key="1">
    <citation type="submission" date="2025-04" db="UniProtKB">
        <authorList>
            <consortium name="RefSeq"/>
        </authorList>
    </citation>
    <scope>IDENTIFICATION</scope>
</reference>
<feature type="compositionally biased region" description="Low complexity" evidence="2">
    <location>
        <begin position="104"/>
        <end position="118"/>
    </location>
</feature>
<feature type="region of interest" description="Disordered" evidence="2">
    <location>
        <begin position="97"/>
        <end position="299"/>
    </location>
</feature>
<dbReference type="GO" id="GO:0005634">
    <property type="term" value="C:nucleus"/>
    <property type="evidence" value="ECO:0007669"/>
    <property type="project" value="UniProtKB-UniRule"/>
</dbReference>
<feature type="compositionally biased region" description="Polar residues" evidence="2">
    <location>
        <begin position="143"/>
        <end position="155"/>
    </location>
</feature>
<dbReference type="PROSITE" id="PS50118">
    <property type="entry name" value="HMG_BOX_2"/>
    <property type="match status" value="1"/>
</dbReference>
<dbReference type="GeneID" id="106061370"/>
<dbReference type="InterPro" id="IPR042477">
    <property type="entry name" value="HMGXB4"/>
</dbReference>
<evidence type="ECO:0000259" key="3">
    <source>
        <dbReference type="PROSITE" id="PS50118"/>
    </source>
</evidence>
<dbReference type="InterPro" id="IPR009071">
    <property type="entry name" value="HMG_box_dom"/>
</dbReference>
<dbReference type="Proteomes" id="UP001165740">
    <property type="component" value="Chromosome 5"/>
</dbReference>
<evidence type="ECO:0000313" key="6">
    <source>
        <dbReference type="RefSeq" id="XP_055885199.1"/>
    </source>
</evidence>
<evidence type="ECO:0000256" key="2">
    <source>
        <dbReference type="SAM" id="MobiDB-lite"/>
    </source>
</evidence>
<dbReference type="InterPro" id="IPR036910">
    <property type="entry name" value="HMG_box_dom_sf"/>
</dbReference>
<sequence>MSKRESESDYDGPAAKMSRGDDQDDGGASGRSGRVRKKSAKVLEMEEFEQVEKTQQTTKKTKTPKPANLEEADGSDKVKSGKKAKLIKTADIEYTPVTSKKNKSSSQLSKALQLAPLPVASSKQESHHSTDQHKTIKTDLGSPKQTTGVSPQDQKSVIKYLLSSPSSAKATPAATKISSNATSNMSDTSPSELTPKKPKKTKKPKADKGTVKVKVKKEKSNPGPTMEEPPQGLKMKIFASSDPNSAQVTLSTQPKPKKSKKHKQQSPTVTDLAQTPNSDSSPPSVTTKKSSKKNLTKKERLIQEAISAAKQMPNLATMVTSQQSFSASSVAQPAVFPTKVKKKKIKSKPVMLEIDSPTDELDHSELMDDEDDDDDDDDEMNLVISENEGKKKKTHTKKKASKEKTESLSPKRDKNDDKMSKRAPTAYMLFCNTHRPTIVDENPGIEFAAISRKLGEMWQMLSNKQKLQWRRKAQRRRKKSNLISTGKIGKESYSLPQISFGAATSTPVNKISTLIHKAQRLSPEEVPLSPTKAGDQNLSIEPIDVAAHLKLLGESLSIIGMRLQEHKGMIAVQGSLSVLLDSLICACGPLLCLTQQVPGMDGCSPAVHSQTLDSVAYVMPGL</sequence>
<feature type="domain" description="HMG box" evidence="3">
    <location>
        <begin position="420"/>
        <end position="479"/>
    </location>
</feature>
<dbReference type="GO" id="GO:0003677">
    <property type="term" value="F:DNA binding"/>
    <property type="evidence" value="ECO:0007669"/>
    <property type="project" value="UniProtKB-UniRule"/>
</dbReference>
<organism evidence="4 5">
    <name type="scientific">Biomphalaria glabrata</name>
    <name type="common">Bloodfluke planorb</name>
    <name type="synonym">Freshwater snail</name>
    <dbReference type="NCBI Taxonomy" id="6526"/>
    <lineage>
        <taxon>Eukaryota</taxon>
        <taxon>Metazoa</taxon>
        <taxon>Spiralia</taxon>
        <taxon>Lophotrochozoa</taxon>
        <taxon>Mollusca</taxon>
        <taxon>Gastropoda</taxon>
        <taxon>Heterobranchia</taxon>
        <taxon>Euthyneura</taxon>
        <taxon>Panpulmonata</taxon>
        <taxon>Hygrophila</taxon>
        <taxon>Lymnaeoidea</taxon>
        <taxon>Planorbidae</taxon>
        <taxon>Biomphalaria</taxon>
    </lineage>
</organism>
<dbReference type="AlphaFoldDB" id="A0A9W3ADI4"/>
<dbReference type="OMA" id="NLWSSKM"/>
<gene>
    <name evidence="5 6" type="primary">LOC106061370</name>
</gene>
<keyword evidence="1" id="KW-0238">DNA-binding</keyword>
<feature type="compositionally biased region" description="Polar residues" evidence="2">
    <location>
        <begin position="180"/>
        <end position="192"/>
    </location>
</feature>
<feature type="compositionally biased region" description="Acidic residues" evidence="2">
    <location>
        <begin position="367"/>
        <end position="380"/>
    </location>
</feature>
<feature type="DNA-binding region" description="HMG box" evidence="1">
    <location>
        <begin position="420"/>
        <end position="479"/>
    </location>
</feature>
<feature type="compositionally biased region" description="Basic residues" evidence="2">
    <location>
        <begin position="255"/>
        <end position="264"/>
    </location>
</feature>
<feature type="region of interest" description="Disordered" evidence="2">
    <location>
        <begin position="1"/>
        <end position="84"/>
    </location>
</feature>
<evidence type="ECO:0000313" key="4">
    <source>
        <dbReference type="Proteomes" id="UP001165740"/>
    </source>
</evidence>
<name>A0A9W3ADI4_BIOGL</name>
<feature type="compositionally biased region" description="Low complexity" evidence="2">
    <location>
        <begin position="321"/>
        <end position="337"/>
    </location>
</feature>
<dbReference type="PANTHER" id="PTHR46584">
    <property type="entry name" value="HMG DOMAIN-CONTAINING PROTEIN 4"/>
    <property type="match status" value="1"/>
</dbReference>
<feature type="compositionally biased region" description="Low complexity" evidence="2">
    <location>
        <begin position="163"/>
        <end position="179"/>
    </location>
</feature>
<proteinExistence type="predicted"/>
<dbReference type="SMART" id="SM00398">
    <property type="entry name" value="HMG"/>
    <property type="match status" value="1"/>
</dbReference>
<keyword evidence="4" id="KW-1185">Reference proteome</keyword>
<dbReference type="SUPFAM" id="SSF47095">
    <property type="entry name" value="HMG-box"/>
    <property type="match status" value="1"/>
</dbReference>
<dbReference type="CDD" id="cd00084">
    <property type="entry name" value="HMG-box_SF"/>
    <property type="match status" value="1"/>
</dbReference>
<evidence type="ECO:0000256" key="1">
    <source>
        <dbReference type="PROSITE-ProRule" id="PRU00267"/>
    </source>
</evidence>
<dbReference type="RefSeq" id="XP_055885199.1">
    <property type="nucleotide sequence ID" value="XM_056029224.1"/>
</dbReference>
<protein>
    <submittedName>
        <fullName evidence="5 6">HMG box-containing protein 4-like</fullName>
    </submittedName>
</protein>